<keyword evidence="1" id="KW-0963">Cytoplasm</keyword>
<dbReference type="PROSITE" id="PS50234">
    <property type="entry name" value="VWFA"/>
    <property type="match status" value="1"/>
</dbReference>
<feature type="domain" description="VWFA" evidence="4">
    <location>
        <begin position="288"/>
        <end position="366"/>
    </location>
</feature>
<feature type="domain" description="SecA family profile" evidence="5">
    <location>
        <begin position="1"/>
        <end position="234"/>
    </location>
</feature>
<evidence type="ECO:0000259" key="4">
    <source>
        <dbReference type="PROSITE" id="PS50234"/>
    </source>
</evidence>
<comment type="caution">
    <text evidence="6">The sequence shown here is derived from an EMBL/GenBank/DDBJ whole genome shotgun (WGS) entry which is preliminary data.</text>
</comment>
<dbReference type="Pfam" id="PF00271">
    <property type="entry name" value="Helicase_C"/>
    <property type="match status" value="1"/>
</dbReference>
<dbReference type="SUPFAM" id="SSF52540">
    <property type="entry name" value="P-loop containing nucleoside triphosphate hydrolases"/>
    <property type="match status" value="1"/>
</dbReference>
<sequence>MPLSCGQFSYANISPHRIIGVSGTLHVLNEYEREILLKYGLRKFIYVPSVYGESNFKFDKAGEGIYFENNQGNFFHRISAEITSSVKTKRAVIVFFRDRTKLDEFLGSATYRQLSRHKLVLKEDLPSTEKAFVISKAATAGQITLSTAVFGRGTDFFCKDEVVESNGGVHIIQTFLSEEPSEEIQIQGRTARQGKRGTFQLIFSMCNSWSGVVAAYRQYIDKRKQSQTDSDLVSVVQFDNVSRITVNNVLLLNAPMQLYQNKGGTQFRPAALDACTLARNTPLSHTPVIIFMSDGEANDASAAAREFSLLNDHVSRTTHKDLLLNVIAFGNGASLDQLVRIAQASKVGKVYESANVADLASVFVEIATNENVATALESEIAKRMSDAVSDKLSLEYFGSH</sequence>
<dbReference type="AlphaFoldDB" id="A0ABD3R1K1"/>
<keyword evidence="2" id="KW-0813">Transport</keyword>
<dbReference type="InterPro" id="IPR001650">
    <property type="entry name" value="Helicase_C-like"/>
</dbReference>
<dbReference type="GO" id="GO:0015031">
    <property type="term" value="P:protein transport"/>
    <property type="evidence" value="ECO:0007669"/>
    <property type="project" value="UniProtKB-KW"/>
</dbReference>
<organism evidence="6 7">
    <name type="scientific">Cyclostephanos tholiformis</name>
    <dbReference type="NCBI Taxonomy" id="382380"/>
    <lineage>
        <taxon>Eukaryota</taxon>
        <taxon>Sar</taxon>
        <taxon>Stramenopiles</taxon>
        <taxon>Ochrophyta</taxon>
        <taxon>Bacillariophyta</taxon>
        <taxon>Coscinodiscophyceae</taxon>
        <taxon>Thalassiosirophycidae</taxon>
        <taxon>Stephanodiscales</taxon>
        <taxon>Stephanodiscaceae</taxon>
        <taxon>Cyclostephanos</taxon>
    </lineage>
</organism>
<name>A0ABD3R1K1_9STRA</name>
<dbReference type="PROSITE" id="PS51196">
    <property type="entry name" value="SECA_MOTOR_DEAD"/>
    <property type="match status" value="1"/>
</dbReference>
<dbReference type="SUPFAM" id="SSF53300">
    <property type="entry name" value="vWA-like"/>
    <property type="match status" value="1"/>
</dbReference>
<evidence type="ECO:0000259" key="5">
    <source>
        <dbReference type="PROSITE" id="PS51196"/>
    </source>
</evidence>
<keyword evidence="3" id="KW-0811">Translocation</keyword>
<keyword evidence="7" id="KW-1185">Reference proteome</keyword>
<accession>A0ABD3R1K1</accession>
<protein>
    <submittedName>
        <fullName evidence="6">Uncharacterized protein</fullName>
    </submittedName>
</protein>
<keyword evidence="2" id="KW-0653">Protein transport</keyword>
<dbReference type="PANTHER" id="PTHR30612:SF0">
    <property type="entry name" value="CHLOROPLAST PROTEIN-TRANSPORTING ATPASE"/>
    <property type="match status" value="1"/>
</dbReference>
<dbReference type="InterPro" id="IPR027417">
    <property type="entry name" value="P-loop_NTPase"/>
</dbReference>
<reference evidence="6 7" key="1">
    <citation type="submission" date="2024-10" db="EMBL/GenBank/DDBJ databases">
        <title>Updated reference genomes for cyclostephanoid diatoms.</title>
        <authorList>
            <person name="Roberts W.R."/>
            <person name="Alverson A.J."/>
        </authorList>
    </citation>
    <scope>NUCLEOTIDE SEQUENCE [LARGE SCALE GENOMIC DNA]</scope>
    <source>
        <strain evidence="6 7">AJA228-03</strain>
    </source>
</reference>
<evidence type="ECO:0000256" key="1">
    <source>
        <dbReference type="ARBA" id="ARBA00022490"/>
    </source>
</evidence>
<dbReference type="PANTHER" id="PTHR30612">
    <property type="entry name" value="SECA INNER MEMBRANE COMPONENT OF SEC PROTEIN SECRETION SYSTEM"/>
    <property type="match status" value="1"/>
</dbReference>
<dbReference type="InterPro" id="IPR036465">
    <property type="entry name" value="vWFA_dom_sf"/>
</dbReference>
<dbReference type="InterPro" id="IPR014018">
    <property type="entry name" value="SecA_motor_DEAD"/>
</dbReference>
<dbReference type="Gene3D" id="3.40.50.300">
    <property type="entry name" value="P-loop containing nucleotide triphosphate hydrolases"/>
    <property type="match status" value="1"/>
</dbReference>
<dbReference type="EMBL" id="JALLPB020000847">
    <property type="protein sequence ID" value="KAL3806273.1"/>
    <property type="molecule type" value="Genomic_DNA"/>
</dbReference>
<evidence type="ECO:0000256" key="2">
    <source>
        <dbReference type="ARBA" id="ARBA00022927"/>
    </source>
</evidence>
<proteinExistence type="predicted"/>
<dbReference type="Proteomes" id="UP001530377">
    <property type="component" value="Unassembled WGS sequence"/>
</dbReference>
<gene>
    <name evidence="6" type="ORF">ACHAXA_000871</name>
</gene>
<dbReference type="InterPro" id="IPR000185">
    <property type="entry name" value="SecA"/>
</dbReference>
<evidence type="ECO:0000313" key="6">
    <source>
        <dbReference type="EMBL" id="KAL3806273.1"/>
    </source>
</evidence>
<evidence type="ECO:0000313" key="7">
    <source>
        <dbReference type="Proteomes" id="UP001530377"/>
    </source>
</evidence>
<dbReference type="InterPro" id="IPR002035">
    <property type="entry name" value="VWF_A"/>
</dbReference>
<evidence type="ECO:0000256" key="3">
    <source>
        <dbReference type="ARBA" id="ARBA00023010"/>
    </source>
</evidence>